<dbReference type="PANTHER" id="PTHR24060">
    <property type="entry name" value="METABOTROPIC GLUTAMATE RECEPTOR"/>
    <property type="match status" value="1"/>
</dbReference>
<dbReference type="Pfam" id="PF01094">
    <property type="entry name" value="ANF_receptor"/>
    <property type="match status" value="2"/>
</dbReference>
<dbReference type="GO" id="GO:0016020">
    <property type="term" value="C:membrane"/>
    <property type="evidence" value="ECO:0007669"/>
    <property type="project" value="UniProtKB-SubCell"/>
</dbReference>
<evidence type="ECO:0000256" key="1">
    <source>
        <dbReference type="ARBA" id="ARBA00004141"/>
    </source>
</evidence>
<dbReference type="Proteomes" id="UP001519460">
    <property type="component" value="Unassembled WGS sequence"/>
</dbReference>
<feature type="non-terminal residue" evidence="9">
    <location>
        <position position="1"/>
    </location>
</feature>
<name>A0ABD0LMA8_9CAEN</name>
<feature type="domain" description="Receptor ligand binding region" evidence="8">
    <location>
        <begin position="61"/>
        <end position="429"/>
    </location>
</feature>
<keyword evidence="10" id="KW-1185">Reference proteome</keyword>
<evidence type="ECO:0000256" key="2">
    <source>
        <dbReference type="ARBA" id="ARBA00022692"/>
    </source>
</evidence>
<feature type="non-terminal residue" evidence="9">
    <location>
        <position position="984"/>
    </location>
</feature>
<evidence type="ECO:0000256" key="3">
    <source>
        <dbReference type="ARBA" id="ARBA00022989"/>
    </source>
</evidence>
<sequence>VHVTLLILLCLGGPSFGQDSVLVISGDVTLGAMFTVNELENGQCGDVDITSLQEVVAVTWLVEQLNAADYVPGFRIGLRVTRTCNMPEMAVKGAVDLVTNYTDTSSALLLAVLGPSRTAEATVVSRFLGSLPAHQRLLQISGASTGKELSDKTLYPNFFRVIPPDTVQVQVMLELLEQLEWNYVAIVYDEDDYGRSAATELRRLAKDRQICVPVFEGMPTDTGSGDFSTAIERIANQMKSNGLIRGVVIIGGYLTSNKLLNKLSAEAKFVSVILSEAVGLQSSALETTSGQPMAVARGALVTSPQYFVLPEFRAFWNRLWITQTTFATEAGKNPWLAEYFRQIAGCDVGNPGCWESADRQRADLTIPDGSPDEDGIGLYVWYEMKATAVMATLLKQVHQNQCGASRGVCTSLRNFIRQRTGLEAALRTATITLTSLSSTLSTFANVTSLTFNAGGDVRLSSGGGQYTVYNFQKKTAGSGDFIFRQVGLWSGDTLTVDKTAAQFYNETGGSITWGQLPPAQCDVDHDCLQCESDVSDDVIFIQGDFYVVAIVPVHEKPSDSLLKCGGIKTVAGADLAQSVIFAVKSINEKRGQFRDVLPGRSVGLVVINSCSSPLLVRQRLLDLHSGRLILPGGRNTSSIVSKIMGYAGAYNSGNSIAASETLNDIGRTFVQVSGVSTSPALKDRARFPYFMRIVPPDDTQARVLMEILAKLGISYIQVIYDSTTTYAVGLYNAIVDELKTGRYDVCIAQAIPVKPQNEASLYTWVLDKLRSKSSAKMVIIIQHIPEILKVMEATLPVLSSSDGFVFFGTDSWGRRQYLIEGKPKLVGSLALSQELAVDKPFENYFEDVDPLTTANPWLKYFWEKRENCYLNKSFQRAGKAGPCPDSFNYVQDPRVPFYINIVNGLVLGFSQALSDHCGTNAMTVCDSLTSEQLVEAMKNVRLDLYSTNRLVNIFDSNGDGVVGYKVLQVKRDLTSSSGGLTYGD</sequence>
<gene>
    <name evidence="9" type="ORF">BaRGS_00008178</name>
</gene>
<proteinExistence type="predicted"/>
<dbReference type="InterPro" id="IPR028082">
    <property type="entry name" value="Peripla_BP_I"/>
</dbReference>
<evidence type="ECO:0000259" key="8">
    <source>
        <dbReference type="Pfam" id="PF01094"/>
    </source>
</evidence>
<keyword evidence="3" id="KW-1133">Transmembrane helix</keyword>
<protein>
    <recommendedName>
        <fullName evidence="8">Receptor ligand binding region domain-containing protein</fullName>
    </recommendedName>
</protein>
<dbReference type="InterPro" id="IPR001828">
    <property type="entry name" value="ANF_lig-bd_rcpt"/>
</dbReference>
<keyword evidence="7" id="KW-0732">Signal</keyword>
<feature type="signal peptide" evidence="7">
    <location>
        <begin position="1"/>
        <end position="17"/>
    </location>
</feature>
<comment type="subcellular location">
    <subcellularLocation>
        <location evidence="1">Membrane</location>
        <topology evidence="1">Multi-pass membrane protein</topology>
    </subcellularLocation>
</comment>
<dbReference type="InterPro" id="IPR000337">
    <property type="entry name" value="GPCR_3"/>
</dbReference>
<evidence type="ECO:0000313" key="10">
    <source>
        <dbReference type="Proteomes" id="UP001519460"/>
    </source>
</evidence>
<accession>A0ABD0LMA8</accession>
<evidence type="ECO:0000256" key="5">
    <source>
        <dbReference type="ARBA" id="ARBA00023170"/>
    </source>
</evidence>
<comment type="caution">
    <text evidence="9">The sequence shown here is derived from an EMBL/GenBank/DDBJ whole genome shotgun (WGS) entry which is preliminary data.</text>
</comment>
<feature type="chain" id="PRO_5044771001" description="Receptor ligand binding region domain-containing protein" evidence="7">
    <location>
        <begin position="18"/>
        <end position="984"/>
    </location>
</feature>
<dbReference type="PRINTS" id="PR00248">
    <property type="entry name" value="GPCRMGR"/>
</dbReference>
<dbReference type="SUPFAM" id="SSF53822">
    <property type="entry name" value="Periplasmic binding protein-like I"/>
    <property type="match status" value="2"/>
</dbReference>
<reference evidence="9 10" key="1">
    <citation type="journal article" date="2023" name="Sci. Data">
        <title>Genome assembly of the Korean intertidal mud-creeper Batillaria attramentaria.</title>
        <authorList>
            <person name="Patra A.K."/>
            <person name="Ho P.T."/>
            <person name="Jun S."/>
            <person name="Lee S.J."/>
            <person name="Kim Y."/>
            <person name="Won Y.J."/>
        </authorList>
    </citation>
    <scope>NUCLEOTIDE SEQUENCE [LARGE SCALE GENOMIC DNA]</scope>
    <source>
        <strain evidence="9">Wonlab-2016</strain>
    </source>
</reference>
<dbReference type="InterPro" id="IPR050726">
    <property type="entry name" value="mGluR"/>
</dbReference>
<keyword evidence="6" id="KW-0325">Glycoprotein</keyword>
<organism evidence="9 10">
    <name type="scientific">Batillaria attramentaria</name>
    <dbReference type="NCBI Taxonomy" id="370345"/>
    <lineage>
        <taxon>Eukaryota</taxon>
        <taxon>Metazoa</taxon>
        <taxon>Spiralia</taxon>
        <taxon>Lophotrochozoa</taxon>
        <taxon>Mollusca</taxon>
        <taxon>Gastropoda</taxon>
        <taxon>Caenogastropoda</taxon>
        <taxon>Sorbeoconcha</taxon>
        <taxon>Cerithioidea</taxon>
        <taxon>Batillariidae</taxon>
        <taxon>Batillaria</taxon>
    </lineage>
</organism>
<evidence type="ECO:0000256" key="7">
    <source>
        <dbReference type="SAM" id="SignalP"/>
    </source>
</evidence>
<keyword evidence="4" id="KW-0472">Membrane</keyword>
<keyword evidence="2" id="KW-0812">Transmembrane</keyword>
<dbReference type="AlphaFoldDB" id="A0ABD0LMA8"/>
<evidence type="ECO:0000256" key="6">
    <source>
        <dbReference type="ARBA" id="ARBA00023180"/>
    </source>
</evidence>
<dbReference type="EMBL" id="JACVVK020000036">
    <property type="protein sequence ID" value="KAK7500603.1"/>
    <property type="molecule type" value="Genomic_DNA"/>
</dbReference>
<keyword evidence="5" id="KW-0675">Receptor</keyword>
<evidence type="ECO:0000256" key="4">
    <source>
        <dbReference type="ARBA" id="ARBA00023136"/>
    </source>
</evidence>
<feature type="domain" description="Receptor ligand binding region" evidence="8">
    <location>
        <begin position="576"/>
        <end position="971"/>
    </location>
</feature>
<evidence type="ECO:0000313" key="9">
    <source>
        <dbReference type="EMBL" id="KAK7500603.1"/>
    </source>
</evidence>
<dbReference type="Gene3D" id="3.40.50.2300">
    <property type="match status" value="4"/>
</dbReference>